<sequence>MEDMESILNITVIWRGNKYIVEMNSNACLKDLGVELQKLTDVKADTMRLIVPQSSKKGSKMLSPFSDEHSRLSLQEASIAEGKSIRMMGVSVDEVDKVLQSAKADLRIAGFDEEENRMRQRMSYRPPTSLKLPQGPYTFSDFRTLQIPGVELNPPASEALKRMHMLAADPGIIAIMKKHHWHVGIMTELAPVGYVGVSPKCILGLNKNHGEEISLRLRTDDLKGFRKYESIKKTLLHELAHMVYSEHDANFYALDKQVKICAHVCVYVTDFTL</sequence>
<dbReference type="InterPro" id="IPR013536">
    <property type="entry name" value="WLM_dom"/>
</dbReference>
<name>A0A2P2KZZ9_RHIMU</name>
<proteinExistence type="predicted"/>
<reference evidence="2" key="1">
    <citation type="submission" date="2018-02" db="EMBL/GenBank/DDBJ databases">
        <title>Rhizophora mucronata_Transcriptome.</title>
        <authorList>
            <person name="Meera S.P."/>
            <person name="Sreeshan A."/>
            <person name="Augustine A."/>
        </authorList>
    </citation>
    <scope>NUCLEOTIDE SEQUENCE</scope>
    <source>
        <tissue evidence="2">Leaf</tissue>
    </source>
</reference>
<accession>A0A2P2KZZ9</accession>
<feature type="domain" description="WLM" evidence="1">
    <location>
        <begin position="130"/>
        <end position="273"/>
    </location>
</feature>
<dbReference type="InterPro" id="IPR029071">
    <property type="entry name" value="Ubiquitin-like_domsf"/>
</dbReference>
<dbReference type="Gene3D" id="3.10.20.90">
    <property type="entry name" value="Phosphatidylinositol 3-kinase Catalytic Subunit, Chain A, domain 1"/>
    <property type="match status" value="1"/>
</dbReference>
<evidence type="ECO:0000313" key="2">
    <source>
        <dbReference type="EMBL" id="MBX11303.1"/>
    </source>
</evidence>
<dbReference type="AlphaFoldDB" id="A0A2P2KZZ9"/>
<dbReference type="EMBL" id="GGEC01030819">
    <property type="protein sequence ID" value="MBX11303.1"/>
    <property type="molecule type" value="Transcribed_RNA"/>
</dbReference>
<evidence type="ECO:0000259" key="1">
    <source>
        <dbReference type="PROSITE" id="PS51397"/>
    </source>
</evidence>
<dbReference type="PROSITE" id="PS51397">
    <property type="entry name" value="WLM"/>
    <property type="match status" value="1"/>
</dbReference>
<dbReference type="PANTHER" id="PTHR47796:SF1">
    <property type="entry name" value="OS08G0500800 PROTEIN"/>
    <property type="match status" value="1"/>
</dbReference>
<organism evidence="2">
    <name type="scientific">Rhizophora mucronata</name>
    <name type="common">Asiatic mangrove</name>
    <dbReference type="NCBI Taxonomy" id="61149"/>
    <lineage>
        <taxon>Eukaryota</taxon>
        <taxon>Viridiplantae</taxon>
        <taxon>Streptophyta</taxon>
        <taxon>Embryophyta</taxon>
        <taxon>Tracheophyta</taxon>
        <taxon>Spermatophyta</taxon>
        <taxon>Magnoliopsida</taxon>
        <taxon>eudicotyledons</taxon>
        <taxon>Gunneridae</taxon>
        <taxon>Pentapetalae</taxon>
        <taxon>rosids</taxon>
        <taxon>fabids</taxon>
        <taxon>Malpighiales</taxon>
        <taxon>Rhizophoraceae</taxon>
        <taxon>Rhizophora</taxon>
    </lineage>
</organism>
<dbReference type="PANTHER" id="PTHR47796">
    <property type="entry name" value="ZINC METALLOPROTEINASE-LIKE PROTEIN"/>
    <property type="match status" value="1"/>
</dbReference>
<protein>
    <recommendedName>
        <fullName evidence="1">WLM domain-containing protein</fullName>
    </recommendedName>
</protein>
<dbReference type="SUPFAM" id="SSF54236">
    <property type="entry name" value="Ubiquitin-like"/>
    <property type="match status" value="1"/>
</dbReference>
<dbReference type="Pfam" id="PF08325">
    <property type="entry name" value="WLM"/>
    <property type="match status" value="1"/>
</dbReference>